<dbReference type="AlphaFoldDB" id="A0A432MQ12"/>
<reference evidence="2 3" key="1">
    <citation type="submission" date="2018-12" db="EMBL/GenBank/DDBJ databases">
        <authorList>
            <person name="Toschakov S.V."/>
        </authorList>
    </citation>
    <scope>NUCLEOTIDE SEQUENCE [LARGE SCALE GENOMIC DNA]</scope>
    <source>
        <strain evidence="2 3">GM2012</strain>
    </source>
</reference>
<keyword evidence="1" id="KW-0732">Signal</keyword>
<gene>
    <name evidence="2" type="ORF">TsocGM_02640</name>
</gene>
<sequence length="550" mass="57444">MSLRTTALLLSVVALAPLAPVAADAPKVSSFYPGGARRGDTVQVQAEGSFKPWPVQVWVDRPGLMFEPGEEAGRFSATVSPDASPGVYWVRLYNAEGAAPIRPFVVGTLPEIIEAEPNDAGDQAQAIGPEATVINGKLQKSGDVDTFALPLDSGQTLVAALEANRHLGSPMDGVLQIVSPLGFVLDHADNSPTLDPGLTFTAPSAGTYLVRVFAFPAEPNSSIRFAGAEDYVYRLTLTTGGLVDLALPSAVSASGIEAAPDSLPVGWNLPVEAASLTTAPASGRRRVAWDDNLAGFAQLDIVEIPVVLEPDADDPPPIPAPALVCGRLDIPGQVDTIPLRAPAGASLSLRVEGRSLGAPIDPVLRIVDSSGAQLAEADDSRRDPDPQATVTVPADGLLTVSIRDLHGRGGPRYLYRLDAREVAPRLVASVAADHFELNPGSPLEIAVSIDRQDGFDRTVTFAAEGLPDGVRLESATSEPEGDSSKKVTLRLLAVDVSPWSGSVHLLALDPDGQPLQPVEASRLDGSLTEDLWLTVLPATDSTGEADADGS</sequence>
<feature type="signal peptide" evidence="1">
    <location>
        <begin position="1"/>
        <end position="22"/>
    </location>
</feature>
<feature type="chain" id="PRO_5019269153" evidence="1">
    <location>
        <begin position="23"/>
        <end position="550"/>
    </location>
</feature>
<dbReference type="Gene3D" id="2.60.120.380">
    <property type="match status" value="2"/>
</dbReference>
<accession>A0A432MQ12</accession>
<dbReference type="EMBL" id="RYZH01000003">
    <property type="protein sequence ID" value="RUL89329.1"/>
    <property type="molecule type" value="Genomic_DNA"/>
</dbReference>
<dbReference type="RefSeq" id="WP_126723765.1">
    <property type="nucleotide sequence ID" value="NZ_RYZH01000003.1"/>
</dbReference>
<name>A0A432MQ12_9BACT</name>
<comment type="caution">
    <text evidence="2">The sequence shown here is derived from an EMBL/GenBank/DDBJ whole genome shotgun (WGS) entry which is preliminary data.</text>
</comment>
<keyword evidence="3" id="KW-1185">Reference proteome</keyword>
<protein>
    <submittedName>
        <fullName evidence="2">Pre-peptidase</fullName>
    </submittedName>
</protein>
<reference evidence="2 3" key="2">
    <citation type="submission" date="2019-01" db="EMBL/GenBank/DDBJ databases">
        <title>Tautonia sociabilis, a novel thermotolerant planctomycete of Isosphaeraceae family, isolated from a 4000 m deep subterranean habitat.</title>
        <authorList>
            <person name="Kovaleva O.L."/>
            <person name="Elcheninov A.G."/>
            <person name="Van Heerden E."/>
            <person name="Toshchakov S.V."/>
            <person name="Novikov A."/>
            <person name="Bonch-Osmolovskaya E.A."/>
            <person name="Kublanov I.V."/>
        </authorList>
    </citation>
    <scope>NUCLEOTIDE SEQUENCE [LARGE SCALE GENOMIC DNA]</scope>
    <source>
        <strain evidence="2 3">GM2012</strain>
    </source>
</reference>
<proteinExistence type="predicted"/>
<organism evidence="2 3">
    <name type="scientific">Tautonia sociabilis</name>
    <dbReference type="NCBI Taxonomy" id="2080755"/>
    <lineage>
        <taxon>Bacteria</taxon>
        <taxon>Pseudomonadati</taxon>
        <taxon>Planctomycetota</taxon>
        <taxon>Planctomycetia</taxon>
        <taxon>Isosphaerales</taxon>
        <taxon>Isosphaeraceae</taxon>
        <taxon>Tautonia</taxon>
    </lineage>
</organism>
<evidence type="ECO:0000313" key="2">
    <source>
        <dbReference type="EMBL" id="RUL89329.1"/>
    </source>
</evidence>
<dbReference type="InterPro" id="IPR010916">
    <property type="entry name" value="TonB_box_CS"/>
</dbReference>
<evidence type="ECO:0000313" key="3">
    <source>
        <dbReference type="Proteomes" id="UP000280296"/>
    </source>
</evidence>
<dbReference type="Proteomes" id="UP000280296">
    <property type="component" value="Unassembled WGS sequence"/>
</dbReference>
<evidence type="ECO:0000256" key="1">
    <source>
        <dbReference type="SAM" id="SignalP"/>
    </source>
</evidence>
<dbReference type="PROSITE" id="PS00430">
    <property type="entry name" value="TONB_DEPENDENT_REC_1"/>
    <property type="match status" value="1"/>
</dbReference>
<dbReference type="OrthoDB" id="235850at2"/>